<sequence>MLADMVMPSARSSAHSAAPVASATSCAVSRARDDACPGALRLHQADDGGLARVRVPGGALGTAQAAALRLAASRLGDGDLHLTSRGNVQLRGLRDDSGAELARILDDAGLLPSAAHERVRNIVASPLSGLDGRGRRDIGTWLTELDRLVCESEELRDLSGRFLFAVDDGRGDVASLGADVTLLAEREGRALLRLGADAAAPALRVESGRAAAAAVTAAEVFLETARECGVRAWRVAELPVTSGDLARRTAERLRGDGSDVGSVGSVGSVGNASDFGDVQLVPVPSLPPTADEGPEPGPVRGPRPSGPVALSVLAPLGRLTGGQWQLLTRTAEQEGGGGLRLTPWRGVVVPGLAPGGAPAALAALGDAGLVTDPSSPWRGVGACAGRPGCAKSLTDVRADAAAALASRGGRRAPEESTGRALPVYWSGCERRCGHPRGERVEVVAGADGYRISVVRATGEALPVRSAVHSAGHSDDLAATVAAARDPRSPDHRSPDTTRPLPTTP</sequence>
<dbReference type="GO" id="GO:0043818">
    <property type="term" value="F:precorrin-3B synthase activity"/>
    <property type="evidence" value="ECO:0007669"/>
    <property type="project" value="UniProtKB-EC"/>
</dbReference>
<gene>
    <name evidence="9" type="primary">cobG</name>
    <name evidence="9" type="ORF">JW592_18570</name>
</gene>
<keyword evidence="6" id="KW-0411">Iron-sulfur</keyword>
<keyword evidence="3" id="KW-0479">Metal-binding</keyword>
<evidence type="ECO:0000256" key="6">
    <source>
        <dbReference type="ARBA" id="ARBA00023014"/>
    </source>
</evidence>
<dbReference type="Gene3D" id="3.30.413.10">
    <property type="entry name" value="Sulfite Reductase Hemoprotein, domain 1"/>
    <property type="match status" value="1"/>
</dbReference>
<protein>
    <submittedName>
        <fullName evidence="9">Precorrin-3B synthase</fullName>
        <ecNumber evidence="9">1.14.13.83</ecNumber>
    </submittedName>
</protein>
<proteinExistence type="predicted"/>
<feature type="domain" description="Nitrite/Sulfite reductase ferredoxin-like" evidence="8">
    <location>
        <begin position="308"/>
        <end position="365"/>
    </location>
</feature>
<evidence type="ECO:0000256" key="4">
    <source>
        <dbReference type="ARBA" id="ARBA00023002"/>
    </source>
</evidence>
<dbReference type="PANTHER" id="PTHR32439:SF9">
    <property type="entry name" value="BLR3264 PROTEIN"/>
    <property type="match status" value="1"/>
</dbReference>
<evidence type="ECO:0000313" key="10">
    <source>
        <dbReference type="Proteomes" id="UP001518976"/>
    </source>
</evidence>
<feature type="domain" description="Nitrite/Sulfite reductase ferredoxin-like" evidence="8">
    <location>
        <begin position="45"/>
        <end position="106"/>
    </location>
</feature>
<keyword evidence="4 9" id="KW-0560">Oxidoreductase</keyword>
<dbReference type="SUPFAM" id="SSF55124">
    <property type="entry name" value="Nitrite/Sulfite reductase N-terminal domain-like"/>
    <property type="match status" value="2"/>
</dbReference>
<evidence type="ECO:0000256" key="2">
    <source>
        <dbReference type="ARBA" id="ARBA00022617"/>
    </source>
</evidence>
<feature type="region of interest" description="Disordered" evidence="7">
    <location>
        <begin position="284"/>
        <end position="304"/>
    </location>
</feature>
<dbReference type="InterPro" id="IPR045854">
    <property type="entry name" value="NO2/SO3_Rdtase_4Fe4S_sf"/>
</dbReference>
<keyword evidence="5" id="KW-0408">Iron</keyword>
<dbReference type="InterPro" id="IPR036136">
    <property type="entry name" value="Nit/Sulf_reduc_fer-like_dom_sf"/>
</dbReference>
<dbReference type="NCBIfam" id="TIGR02435">
    <property type="entry name" value="CobG"/>
    <property type="match status" value="1"/>
</dbReference>
<dbReference type="Pfam" id="PF03460">
    <property type="entry name" value="NIR_SIR_ferr"/>
    <property type="match status" value="2"/>
</dbReference>
<comment type="caution">
    <text evidence="9">The sequence shown here is derived from an EMBL/GenBank/DDBJ whole genome shotgun (WGS) entry which is preliminary data.</text>
</comment>
<evidence type="ECO:0000256" key="1">
    <source>
        <dbReference type="ARBA" id="ARBA00022485"/>
    </source>
</evidence>
<dbReference type="PANTHER" id="PTHR32439">
    <property type="entry name" value="FERREDOXIN--NITRITE REDUCTASE, CHLOROPLASTIC"/>
    <property type="match status" value="1"/>
</dbReference>
<dbReference type="InterPro" id="IPR051329">
    <property type="entry name" value="NIR_SIR_4Fe-4S"/>
</dbReference>
<evidence type="ECO:0000256" key="5">
    <source>
        <dbReference type="ARBA" id="ARBA00023004"/>
    </source>
</evidence>
<dbReference type="EMBL" id="JAFFZN010000016">
    <property type="protein sequence ID" value="MBO8187449.1"/>
    <property type="molecule type" value="Genomic_DNA"/>
</dbReference>
<dbReference type="InterPro" id="IPR005117">
    <property type="entry name" value="NiRdtase/SiRdtase_haem-b_fer"/>
</dbReference>
<keyword evidence="2" id="KW-0349">Heme</keyword>
<name>A0ABS3WWK3_9ACTN</name>
<organism evidence="9 10">
    <name type="scientific">Streptomyces spirodelae</name>
    <dbReference type="NCBI Taxonomy" id="2812904"/>
    <lineage>
        <taxon>Bacteria</taxon>
        <taxon>Bacillati</taxon>
        <taxon>Actinomycetota</taxon>
        <taxon>Actinomycetes</taxon>
        <taxon>Kitasatosporales</taxon>
        <taxon>Streptomycetaceae</taxon>
        <taxon>Streptomyces</taxon>
    </lineage>
</organism>
<dbReference type="EC" id="1.14.13.83" evidence="9"/>
<feature type="compositionally biased region" description="Basic and acidic residues" evidence="7">
    <location>
        <begin position="484"/>
        <end position="495"/>
    </location>
</feature>
<evidence type="ECO:0000259" key="8">
    <source>
        <dbReference type="Pfam" id="PF03460"/>
    </source>
</evidence>
<feature type="compositionally biased region" description="Pro residues" evidence="7">
    <location>
        <begin position="295"/>
        <end position="304"/>
    </location>
</feature>
<dbReference type="Proteomes" id="UP001518976">
    <property type="component" value="Unassembled WGS sequence"/>
</dbReference>
<evidence type="ECO:0000256" key="3">
    <source>
        <dbReference type="ARBA" id="ARBA00022723"/>
    </source>
</evidence>
<evidence type="ECO:0000256" key="7">
    <source>
        <dbReference type="SAM" id="MobiDB-lite"/>
    </source>
</evidence>
<accession>A0ABS3WWK3</accession>
<dbReference type="Gene3D" id="3.90.480.10">
    <property type="entry name" value="Sulfite Reductase Hemoprotein,Domain 2"/>
    <property type="match status" value="1"/>
</dbReference>
<dbReference type="InterPro" id="IPR012798">
    <property type="entry name" value="Cbl_synth_CobG-like"/>
</dbReference>
<dbReference type="SUPFAM" id="SSF56014">
    <property type="entry name" value="Nitrite and sulphite reductase 4Fe-4S domain-like"/>
    <property type="match status" value="1"/>
</dbReference>
<evidence type="ECO:0000313" key="9">
    <source>
        <dbReference type="EMBL" id="MBO8187449.1"/>
    </source>
</evidence>
<reference evidence="9 10" key="1">
    <citation type="submission" date="2021-02" db="EMBL/GenBank/DDBJ databases">
        <title>Streptomyces spirodelae sp. nov., isolated from duckweed.</title>
        <authorList>
            <person name="Saimee Y."/>
            <person name="Duangmal K."/>
        </authorList>
    </citation>
    <scope>NUCLEOTIDE SEQUENCE [LARGE SCALE GENOMIC DNA]</scope>
    <source>
        <strain evidence="9 10">DW4-2</strain>
    </source>
</reference>
<keyword evidence="1" id="KW-0004">4Fe-4S</keyword>
<feature type="region of interest" description="Disordered" evidence="7">
    <location>
        <begin position="469"/>
        <end position="504"/>
    </location>
</feature>
<keyword evidence="10" id="KW-1185">Reference proteome</keyword>